<dbReference type="SUPFAM" id="SSF53448">
    <property type="entry name" value="Nucleotide-diphospho-sugar transferases"/>
    <property type="match status" value="1"/>
</dbReference>
<dbReference type="Gene3D" id="2.160.10.10">
    <property type="entry name" value="Hexapeptide repeat proteins"/>
    <property type="match status" value="1"/>
</dbReference>
<feature type="domain" description="EIF2B subunit epsilon/gamma LbH" evidence="10">
    <location>
        <begin position="328"/>
        <end position="413"/>
    </location>
</feature>
<evidence type="ECO:0000259" key="10">
    <source>
        <dbReference type="Pfam" id="PF25084"/>
    </source>
</evidence>
<dbReference type="InterPro" id="IPR056764">
    <property type="entry name" value="LbH_EIF2B3/5"/>
</dbReference>
<evidence type="ECO:0000256" key="7">
    <source>
        <dbReference type="ARBA" id="ARBA00044229"/>
    </source>
</evidence>
<evidence type="ECO:0000256" key="4">
    <source>
        <dbReference type="ARBA" id="ARBA00022540"/>
    </source>
</evidence>
<keyword evidence="5" id="KW-0648">Protein biosynthesis</keyword>
<dbReference type="Proteomes" id="UP000182259">
    <property type="component" value="Chromosome IV"/>
</dbReference>
<dbReference type="GO" id="GO:0005085">
    <property type="term" value="F:guanyl-nucleotide exchange factor activity"/>
    <property type="evidence" value="ECO:0007669"/>
    <property type="project" value="TreeGrafter"/>
</dbReference>
<comment type="similarity">
    <text evidence="2">Belongs to the eIF-2B gamma/epsilon subunits family.</text>
</comment>
<dbReference type="GO" id="GO:0003743">
    <property type="term" value="F:translation initiation factor activity"/>
    <property type="evidence" value="ECO:0007669"/>
    <property type="project" value="UniProtKB-KW"/>
</dbReference>
<feature type="region of interest" description="Disordered" evidence="9">
    <location>
        <begin position="435"/>
        <end position="472"/>
    </location>
</feature>
<evidence type="ECO:0000256" key="9">
    <source>
        <dbReference type="SAM" id="MobiDB-lite"/>
    </source>
</evidence>
<comment type="subunit">
    <text evidence="8">Component of the translation initiation factor 2B (eIF2B) complex which is a heterodecamer of two sets of five different subunits: alpha, beta, gamma, delta and epsilon. Subunits alpha, beta and delta comprise a regulatory subcomplex and subunits epsilon and gamma comprise a catalytic subcomplex. Within the complex, the hexameric regulatory complex resides at the center, with the two heterodimeric catalytic subcomplexes bound on opposite sides.</text>
</comment>
<dbReference type="PANTHER" id="PTHR45989">
    <property type="entry name" value="TRANSLATION INITIATION FACTOR EIF-2B SUBUNIT GAMMA"/>
    <property type="match status" value="1"/>
</dbReference>
<dbReference type="InterPro" id="IPR029044">
    <property type="entry name" value="Nucleotide-diphossugar_trans"/>
</dbReference>
<evidence type="ECO:0000313" key="11">
    <source>
        <dbReference type="EMBL" id="SGZ56312.1"/>
    </source>
</evidence>
<dbReference type="GO" id="GO:0002183">
    <property type="term" value="P:cytoplasmic translational initiation"/>
    <property type="evidence" value="ECO:0007669"/>
    <property type="project" value="TreeGrafter"/>
</dbReference>
<evidence type="ECO:0000256" key="2">
    <source>
        <dbReference type="ARBA" id="ARBA00007878"/>
    </source>
</evidence>
<dbReference type="InterPro" id="IPR051960">
    <property type="entry name" value="eIF2B_gamma"/>
</dbReference>
<comment type="subcellular location">
    <subcellularLocation>
        <location evidence="1">Cytoplasm</location>
        <location evidence="1">Cytosol</location>
    </subcellularLocation>
</comment>
<evidence type="ECO:0000313" key="12">
    <source>
        <dbReference type="Proteomes" id="UP000182259"/>
    </source>
</evidence>
<proteinExistence type="inferred from homology"/>
<evidence type="ECO:0000256" key="5">
    <source>
        <dbReference type="ARBA" id="ARBA00022917"/>
    </source>
</evidence>
<keyword evidence="4" id="KW-0396">Initiation factor</keyword>
<dbReference type="PANTHER" id="PTHR45989:SF1">
    <property type="entry name" value="TRANSLATION INITIATION FACTOR EIF-2B SUBUNIT GAMMA"/>
    <property type="match status" value="1"/>
</dbReference>
<organism evidence="11 12">
    <name type="scientific">Sungouiella intermedia</name>
    <dbReference type="NCBI Taxonomy" id="45354"/>
    <lineage>
        <taxon>Eukaryota</taxon>
        <taxon>Fungi</taxon>
        <taxon>Dikarya</taxon>
        <taxon>Ascomycota</taxon>
        <taxon>Saccharomycotina</taxon>
        <taxon>Pichiomycetes</taxon>
        <taxon>Metschnikowiaceae</taxon>
        <taxon>Sungouiella</taxon>
    </lineage>
</organism>
<gene>
    <name evidence="11" type="ORF">SAMEA4029009_CIC11G00000005060</name>
</gene>
<protein>
    <recommendedName>
        <fullName evidence="6">Translation initiation factor eIF2B subunit gamma</fullName>
    </recommendedName>
    <alternativeName>
        <fullName evidence="7">eIF2B GDP-GTP exchange factor subunit gamma</fullName>
    </alternativeName>
</protein>
<feature type="compositionally biased region" description="Low complexity" evidence="9">
    <location>
        <begin position="435"/>
        <end position="446"/>
    </location>
</feature>
<reference evidence="12" key="1">
    <citation type="submission" date="2016-10" db="EMBL/GenBank/DDBJ databases">
        <authorList>
            <person name="Geijer C."/>
            <person name="Jareborg N."/>
            <person name="Dainat J."/>
        </authorList>
    </citation>
    <scope>NUCLEOTIDE SEQUENCE [LARGE SCALE GENOMIC DNA]</scope>
    <source>
        <strain evidence="12">PYCC 4715</strain>
    </source>
</reference>
<dbReference type="GO" id="GO:0005829">
    <property type="term" value="C:cytosol"/>
    <property type="evidence" value="ECO:0007669"/>
    <property type="project" value="UniProtKB-SubCell"/>
</dbReference>
<dbReference type="CDD" id="cd04652">
    <property type="entry name" value="LbH_eIF2B_gamma_C"/>
    <property type="match status" value="1"/>
</dbReference>
<dbReference type="Pfam" id="PF25084">
    <property type="entry name" value="LbH_EIF2B"/>
    <property type="match status" value="1"/>
</dbReference>
<evidence type="ECO:0000256" key="1">
    <source>
        <dbReference type="ARBA" id="ARBA00004514"/>
    </source>
</evidence>
<dbReference type="GO" id="GO:0005851">
    <property type="term" value="C:eukaryotic translation initiation factor 2B complex"/>
    <property type="evidence" value="ECO:0007669"/>
    <property type="project" value="TreeGrafter"/>
</dbReference>
<dbReference type="EMBL" id="LT635767">
    <property type="protein sequence ID" value="SGZ56312.1"/>
    <property type="molecule type" value="Genomic_DNA"/>
</dbReference>
<feature type="compositionally biased region" description="Acidic residues" evidence="9">
    <location>
        <begin position="447"/>
        <end position="464"/>
    </location>
</feature>
<keyword evidence="3" id="KW-0963">Cytoplasm</keyword>
<accession>A0A1L0DK74</accession>
<sequence>MEFHTFVLCGPGKQLAPFSKERSTGIAKALLPVANRPMVEYVLDWCEKAFFPKVTLVCDPESQDDIQKALDAYKSRKISELAGDSSDLDDNTVQFAESIDVISLPAPTNGLVLQHVVKKALLKPYQHFALLPCDFITDLPPQVLIEAYRSRQDSDVGLAVSYRNQLEIEDKKHRIFPKNFTVFTDLPNGDAQMLDYYSAEDVEFHKAFKIRTQMVWNYPNSTVSLTLLNSSIFLGDGKRIAEILDDNQHKFTDAYFNNRPLIKVIRDLARKPWQSVSHDSTVGFLVVPEVASFVRSNNLPVLLEANRQYLKLQARDNAGKPAAPKDKTAANVGADALVGDGTVLGEKTNVKRSVVGRNCVIGKRVKLTGSIILDNVVIEDDAQLENCIIGQKAIIRSKCKLTNCYVESTNEVVKGTQSKGDTLLCLTLEGLVESESAVESTSSLEGSSDDDYDEYEYDDEEYGDNSDGLFGY</sequence>
<evidence type="ECO:0000256" key="6">
    <source>
        <dbReference type="ARBA" id="ARBA00044196"/>
    </source>
</evidence>
<evidence type="ECO:0000256" key="3">
    <source>
        <dbReference type="ARBA" id="ARBA00022490"/>
    </source>
</evidence>
<dbReference type="AlphaFoldDB" id="A0A1L0DK74"/>
<evidence type="ECO:0000256" key="8">
    <source>
        <dbReference type="ARBA" id="ARBA00046432"/>
    </source>
</evidence>
<dbReference type="Gene3D" id="3.90.550.10">
    <property type="entry name" value="Spore Coat Polysaccharide Biosynthesis Protein SpsA, Chain A"/>
    <property type="match status" value="1"/>
</dbReference>
<name>A0A1L0DK74_9ASCO</name>